<evidence type="ECO:0000256" key="1">
    <source>
        <dbReference type="ARBA" id="ARBA00004123"/>
    </source>
</evidence>
<protein>
    <submittedName>
        <fullName evidence="5">Nuclear protein DGCR14</fullName>
    </submittedName>
</protein>
<proteinExistence type="inferred from homology"/>
<dbReference type="GO" id="GO:0071013">
    <property type="term" value="C:catalytic step 2 spliceosome"/>
    <property type="evidence" value="ECO:0007669"/>
    <property type="project" value="TreeGrafter"/>
</dbReference>
<feature type="compositionally biased region" description="Polar residues" evidence="4">
    <location>
        <begin position="1"/>
        <end position="11"/>
    </location>
</feature>
<gene>
    <name evidence="5" type="ORF">BJ878DRAFT_485253</name>
</gene>
<name>A0A9P7ZC61_9HELO</name>
<dbReference type="AlphaFoldDB" id="A0A9P7ZC61"/>
<dbReference type="Proteomes" id="UP000887226">
    <property type="component" value="Unassembled WGS sequence"/>
</dbReference>
<evidence type="ECO:0000256" key="4">
    <source>
        <dbReference type="SAM" id="MobiDB-lite"/>
    </source>
</evidence>
<evidence type="ECO:0000313" key="6">
    <source>
        <dbReference type="Proteomes" id="UP000887226"/>
    </source>
</evidence>
<keyword evidence="6" id="KW-1185">Reference proteome</keyword>
<reference evidence="5" key="1">
    <citation type="journal article" date="2021" name="IMA Fungus">
        <title>Genomic characterization of three marine fungi, including Emericellopsis atlantica sp. nov. with signatures of a generalist lifestyle and marine biomass degradation.</title>
        <authorList>
            <person name="Hagestad O.C."/>
            <person name="Hou L."/>
            <person name="Andersen J.H."/>
            <person name="Hansen E.H."/>
            <person name="Altermark B."/>
            <person name="Li C."/>
            <person name="Kuhnert E."/>
            <person name="Cox R.J."/>
            <person name="Crous P.W."/>
            <person name="Spatafora J.W."/>
            <person name="Lail K."/>
            <person name="Amirebrahimi M."/>
            <person name="Lipzen A."/>
            <person name="Pangilinan J."/>
            <person name="Andreopoulos W."/>
            <person name="Hayes R.D."/>
            <person name="Ng V."/>
            <person name="Grigoriev I.V."/>
            <person name="Jackson S.A."/>
            <person name="Sutton T.D.S."/>
            <person name="Dobson A.D.W."/>
            <person name="Rama T."/>
        </authorList>
    </citation>
    <scope>NUCLEOTIDE SEQUENCE</scope>
    <source>
        <strain evidence="5">TRa3180A</strain>
    </source>
</reference>
<keyword evidence="3" id="KW-0539">Nucleus</keyword>
<comment type="subcellular location">
    <subcellularLocation>
        <location evidence="1">Nucleus</location>
    </subcellularLocation>
</comment>
<evidence type="ECO:0000313" key="5">
    <source>
        <dbReference type="EMBL" id="KAG9249206.1"/>
    </source>
</evidence>
<comment type="similarity">
    <text evidence="2">Belongs to the ESS2 family.</text>
</comment>
<dbReference type="Pfam" id="PF09751">
    <property type="entry name" value="Es2"/>
    <property type="match status" value="1"/>
</dbReference>
<comment type="caution">
    <text evidence="5">The sequence shown here is derived from an EMBL/GenBank/DDBJ whole genome shotgun (WGS) entry which is preliminary data.</text>
</comment>
<dbReference type="EMBL" id="MU253738">
    <property type="protein sequence ID" value="KAG9249206.1"/>
    <property type="molecule type" value="Genomic_DNA"/>
</dbReference>
<dbReference type="PANTHER" id="PTHR12940">
    <property type="entry name" value="ES-2 PROTEIN - RELATED"/>
    <property type="match status" value="1"/>
</dbReference>
<dbReference type="OrthoDB" id="19679at2759"/>
<organism evidence="5 6">
    <name type="scientific">Calycina marina</name>
    <dbReference type="NCBI Taxonomy" id="1763456"/>
    <lineage>
        <taxon>Eukaryota</taxon>
        <taxon>Fungi</taxon>
        <taxon>Dikarya</taxon>
        <taxon>Ascomycota</taxon>
        <taxon>Pezizomycotina</taxon>
        <taxon>Leotiomycetes</taxon>
        <taxon>Helotiales</taxon>
        <taxon>Pezizellaceae</taxon>
        <taxon>Calycina</taxon>
    </lineage>
</organism>
<dbReference type="PANTHER" id="PTHR12940:SF0">
    <property type="entry name" value="SPLICING FACTOR ESS-2 HOMOLOG"/>
    <property type="match status" value="1"/>
</dbReference>
<feature type="region of interest" description="Disordered" evidence="4">
    <location>
        <begin position="90"/>
        <end position="120"/>
    </location>
</feature>
<evidence type="ECO:0000256" key="2">
    <source>
        <dbReference type="ARBA" id="ARBA00009072"/>
    </source>
</evidence>
<dbReference type="InterPro" id="IPR019148">
    <property type="entry name" value="Nuclear_protein_DGCR14_ESS-2"/>
</dbReference>
<evidence type="ECO:0000256" key="3">
    <source>
        <dbReference type="ARBA" id="ARBA00023242"/>
    </source>
</evidence>
<accession>A0A9P7ZC61</accession>
<sequence length="462" mass="51012">MALQPRKSSSALVRKSTDTDLMPPPPKRIKRPKNFIDEDAYTDAVSEIIARDFFPGLLETETQQEYLDAQESGNQAWISSASRRLHQVMTPGRKGGRRGTSIQTPLRDGDTPRGGYAGDTPMSVISNVSTTSTVPTQAMEVNTNMSLDKFQSLYTSEDNESFYKLIDKQNEKRAEKYAWMWSENNQLPSKMMLKQMEIQAKLLDSGRSLTDDGGNRDRLAIEDVNEKPARPDAWKSKPNNHLMFAPDSVEDSLETVAQKSQNESRAAPKSVVHANTRLTPIVVIEEGSMISPPSSISAIRHSIAGHRRPIDAESDVGGSETPRVNGYAFVDDEPGEEPYNPTTKIDLGKGDKFKNPFVIKEQSKREDLHHRMVDKNAQTKRTSTRIGMTGKLNLTPVPKFPSSPRVGAGGYTLTPAAQRLWSKVGGTPRVASGSFGLQTPATVKTKSGLRARWTPSDRSKGV</sequence>
<feature type="region of interest" description="Disordered" evidence="4">
    <location>
        <begin position="1"/>
        <end position="35"/>
    </location>
</feature>